<dbReference type="InterPro" id="IPR050832">
    <property type="entry name" value="Bact_Acetyltransf"/>
</dbReference>
<dbReference type="OrthoDB" id="4322031at2"/>
<dbReference type="PANTHER" id="PTHR43877">
    <property type="entry name" value="AMINOALKYLPHOSPHONATE N-ACETYLTRANSFERASE-RELATED-RELATED"/>
    <property type="match status" value="1"/>
</dbReference>
<dbReference type="RefSeq" id="WP_070197901.1">
    <property type="nucleotide sequence ID" value="NZ_LJGU01000135.1"/>
</dbReference>
<dbReference type="InterPro" id="IPR016181">
    <property type="entry name" value="Acyl_CoA_acyltransferase"/>
</dbReference>
<dbReference type="CDD" id="cd04301">
    <property type="entry name" value="NAT_SF"/>
    <property type="match status" value="1"/>
</dbReference>
<name>A0A1E7JYD8_9ACTN</name>
<dbReference type="STRING" id="1075402.AN216_19100"/>
<dbReference type="Proteomes" id="UP000176101">
    <property type="component" value="Unassembled WGS sequence"/>
</dbReference>
<dbReference type="SUPFAM" id="SSF55729">
    <property type="entry name" value="Acyl-CoA N-acyltransferases (Nat)"/>
    <property type="match status" value="1"/>
</dbReference>
<evidence type="ECO:0000313" key="5">
    <source>
        <dbReference type="Proteomes" id="UP000176101"/>
    </source>
</evidence>
<reference evidence="4 5" key="1">
    <citation type="journal article" date="2016" name="Front. Microbiol.">
        <title>Comparative Genomics Analysis of Streptomyces Species Reveals Their Adaptation to the Marine Environment and Their Diversity at the Genomic Level.</title>
        <authorList>
            <person name="Tian X."/>
            <person name="Zhang Z."/>
            <person name="Yang T."/>
            <person name="Chen M."/>
            <person name="Li J."/>
            <person name="Chen F."/>
            <person name="Yang J."/>
            <person name="Li W."/>
            <person name="Zhang B."/>
            <person name="Zhang Z."/>
            <person name="Wu J."/>
            <person name="Zhang C."/>
            <person name="Long L."/>
            <person name="Xiao J."/>
        </authorList>
    </citation>
    <scope>NUCLEOTIDE SEQUENCE [LARGE SCALE GENOMIC DNA]</scope>
    <source>
        <strain evidence="4 5">SCSIO 02100</strain>
    </source>
</reference>
<dbReference type="Pfam" id="PF00583">
    <property type="entry name" value="Acetyltransf_1"/>
    <property type="match status" value="1"/>
</dbReference>
<evidence type="ECO:0000313" key="4">
    <source>
        <dbReference type="EMBL" id="OEU96733.1"/>
    </source>
</evidence>
<feature type="domain" description="N-acetyltransferase" evidence="3">
    <location>
        <begin position="5"/>
        <end position="158"/>
    </location>
</feature>
<evidence type="ECO:0000256" key="1">
    <source>
        <dbReference type="ARBA" id="ARBA00022679"/>
    </source>
</evidence>
<organism evidence="4 5">
    <name type="scientific">Streptomyces oceani</name>
    <dbReference type="NCBI Taxonomy" id="1075402"/>
    <lineage>
        <taxon>Bacteria</taxon>
        <taxon>Bacillati</taxon>
        <taxon>Actinomycetota</taxon>
        <taxon>Actinomycetes</taxon>
        <taxon>Kitasatosporales</taxon>
        <taxon>Streptomycetaceae</taxon>
        <taxon>Streptomyces</taxon>
    </lineage>
</organism>
<protein>
    <submittedName>
        <fullName evidence="4">Acetyltransferase</fullName>
    </submittedName>
</protein>
<gene>
    <name evidence="4" type="ORF">AN216_19100</name>
</gene>
<keyword evidence="2" id="KW-0012">Acyltransferase</keyword>
<dbReference type="EMBL" id="LJGU01000135">
    <property type="protein sequence ID" value="OEU96733.1"/>
    <property type="molecule type" value="Genomic_DNA"/>
</dbReference>
<proteinExistence type="predicted"/>
<accession>A0A1E7JYD8</accession>
<keyword evidence="5" id="KW-1185">Reference proteome</keyword>
<dbReference type="PANTHER" id="PTHR43877:SF2">
    <property type="entry name" value="AMINOALKYLPHOSPHONATE N-ACETYLTRANSFERASE-RELATED"/>
    <property type="match status" value="1"/>
</dbReference>
<dbReference type="Gene3D" id="3.40.630.30">
    <property type="match status" value="1"/>
</dbReference>
<comment type="caution">
    <text evidence="4">The sequence shown here is derived from an EMBL/GenBank/DDBJ whole genome shotgun (WGS) entry which is preliminary data.</text>
</comment>
<dbReference type="GO" id="GO:0016747">
    <property type="term" value="F:acyltransferase activity, transferring groups other than amino-acyl groups"/>
    <property type="evidence" value="ECO:0007669"/>
    <property type="project" value="InterPro"/>
</dbReference>
<keyword evidence="1 4" id="KW-0808">Transferase</keyword>
<evidence type="ECO:0000259" key="3">
    <source>
        <dbReference type="PROSITE" id="PS51186"/>
    </source>
</evidence>
<dbReference type="InterPro" id="IPR000182">
    <property type="entry name" value="GNAT_dom"/>
</dbReference>
<dbReference type="AlphaFoldDB" id="A0A1E7JYD8"/>
<sequence>MAMSVTISAATDDDVEQILKLQYLCFQPEAERHGDYGIEPLVQTLDQLRAELDAGYVVVARLGAEVIGSVRATVEPDTTARISMLCVHPRMHRHGLGSRLLTRIEEHVRTERAATRYRLSTGHADEVGLRLYRRNGYTPVDTVASAGGRATLVTLEKEASATAFTTSA</sequence>
<dbReference type="PATRIC" id="fig|1075402.3.peg.1261"/>
<dbReference type="PROSITE" id="PS51186">
    <property type="entry name" value="GNAT"/>
    <property type="match status" value="1"/>
</dbReference>
<evidence type="ECO:0000256" key="2">
    <source>
        <dbReference type="ARBA" id="ARBA00023315"/>
    </source>
</evidence>